<gene>
    <name evidence="3" type="ORF">IAB74_00015</name>
</gene>
<evidence type="ECO:0000313" key="3">
    <source>
        <dbReference type="EMBL" id="HIQ66883.1"/>
    </source>
</evidence>
<accession>A0A9D0Z2U5</accession>
<dbReference type="Pfam" id="PF07786">
    <property type="entry name" value="HGSNAT_cat"/>
    <property type="match status" value="1"/>
</dbReference>
<reference evidence="3" key="1">
    <citation type="submission" date="2020-10" db="EMBL/GenBank/DDBJ databases">
        <authorList>
            <person name="Gilroy R."/>
        </authorList>
    </citation>
    <scope>NUCLEOTIDE SEQUENCE</scope>
    <source>
        <strain evidence="3">13361</strain>
    </source>
</reference>
<feature type="transmembrane region" description="Helical" evidence="1">
    <location>
        <begin position="126"/>
        <end position="147"/>
    </location>
</feature>
<dbReference type="Proteomes" id="UP000886796">
    <property type="component" value="Unassembled WGS sequence"/>
</dbReference>
<feature type="transmembrane region" description="Helical" evidence="1">
    <location>
        <begin position="99"/>
        <end position="119"/>
    </location>
</feature>
<dbReference type="AlphaFoldDB" id="A0A9D0Z2U5"/>
<feature type="transmembrane region" description="Helical" evidence="1">
    <location>
        <begin position="46"/>
        <end position="66"/>
    </location>
</feature>
<dbReference type="InterPro" id="IPR012429">
    <property type="entry name" value="HGSNAT_cat"/>
</dbReference>
<feature type="transmembrane region" description="Helical" evidence="1">
    <location>
        <begin position="167"/>
        <end position="188"/>
    </location>
</feature>
<organism evidence="3 4">
    <name type="scientific">Candidatus Faecousia excrementigallinarum</name>
    <dbReference type="NCBI Taxonomy" id="2840806"/>
    <lineage>
        <taxon>Bacteria</taxon>
        <taxon>Bacillati</taxon>
        <taxon>Bacillota</taxon>
        <taxon>Clostridia</taxon>
        <taxon>Eubacteriales</taxon>
        <taxon>Oscillospiraceae</taxon>
        <taxon>Faecousia</taxon>
    </lineage>
</organism>
<evidence type="ECO:0000313" key="4">
    <source>
        <dbReference type="Proteomes" id="UP000886796"/>
    </source>
</evidence>
<keyword evidence="1" id="KW-0472">Membrane</keyword>
<evidence type="ECO:0000256" key="1">
    <source>
        <dbReference type="SAM" id="Phobius"/>
    </source>
</evidence>
<comment type="caution">
    <text evidence="3">The sequence shown here is derived from an EMBL/GenBank/DDBJ whole genome shotgun (WGS) entry which is preliminary data.</text>
</comment>
<reference evidence="3" key="2">
    <citation type="journal article" date="2021" name="PeerJ">
        <title>Extensive microbial diversity within the chicken gut microbiome revealed by metagenomics and culture.</title>
        <authorList>
            <person name="Gilroy R."/>
            <person name="Ravi A."/>
            <person name="Getino M."/>
            <person name="Pursley I."/>
            <person name="Horton D.L."/>
            <person name="Alikhan N.F."/>
            <person name="Baker D."/>
            <person name="Gharbi K."/>
            <person name="Hall N."/>
            <person name="Watson M."/>
            <person name="Adriaenssens E.M."/>
            <person name="Foster-Nyarko E."/>
            <person name="Jarju S."/>
            <person name="Secka A."/>
            <person name="Antonio M."/>
            <person name="Oren A."/>
            <person name="Chaudhuri R.R."/>
            <person name="La Ragione R."/>
            <person name="Hildebrand F."/>
            <person name="Pallen M.J."/>
        </authorList>
    </citation>
    <scope>NUCLEOTIDE SEQUENCE</scope>
    <source>
        <strain evidence="3">13361</strain>
    </source>
</reference>
<dbReference type="EMBL" id="DVFK01000001">
    <property type="protein sequence ID" value="HIQ66883.1"/>
    <property type="molecule type" value="Genomic_DNA"/>
</dbReference>
<name>A0A9D0Z2U5_9FIRM</name>
<protein>
    <submittedName>
        <fullName evidence="3">DUF1624 domain-containing protein</fullName>
    </submittedName>
</protein>
<keyword evidence="1" id="KW-1133">Transmembrane helix</keyword>
<proteinExistence type="predicted"/>
<keyword evidence="1" id="KW-0812">Transmembrane</keyword>
<feature type="transmembrane region" description="Helical" evidence="1">
    <location>
        <begin position="9"/>
        <end position="26"/>
    </location>
</feature>
<sequence length="237" mass="26335">MKKRIWELDVLRGVCILGMVVVHLIYDLQTFFSLPFLADSRLFDLIKQWGGVLFLLISGICVTLGSHPVRRGLIVFACGLLCSAVTAGMYFLNMADKSIIIYFGVLHCLGVCMLLWPLLKRLPVWALGLLGLGLTVLGLWISGNVVVDFPWLIPLGLVPGDFASSDYFPLLSNLGFFLVGAFLGKTLYRKKETLLPRVNPANPVLAFFTLLGKWSLPVYLLHQPVITGLLYLILEIL</sequence>
<feature type="domain" description="Heparan-alpha-glucosaminide N-acetyltransferase catalytic" evidence="2">
    <location>
        <begin position="4"/>
        <end position="224"/>
    </location>
</feature>
<evidence type="ECO:0000259" key="2">
    <source>
        <dbReference type="Pfam" id="PF07786"/>
    </source>
</evidence>
<feature type="transmembrane region" description="Helical" evidence="1">
    <location>
        <begin position="73"/>
        <end position="93"/>
    </location>
</feature>